<name>A0A1H1VFA6_9BRAD</name>
<sequence>MSNIRECKILSVYHWTERLFSFTATRDPGFRFVSGQFAMIGLRTGDAQIMRAYSMVSPSYAETLEFLSIKVPDGPLTSRLKLIQPGDGLLLGAKSSGTLLTSNLIPGRRLYLVSTGTGLAPFMSIIRDPEVYDQHEHIVLIHNCRTVDELAYRDLLTSDLRADEWIGDVIAQKLIYLPMVSREPFDHMGRVTDRMRDGSLFQTIAMPPPRLEDDRFMVCGSPLMLADFCQIMDEWGFREGNSSRPGQFVIERAFVDK</sequence>
<dbReference type="RefSeq" id="WP_146688078.1">
    <property type="nucleotide sequence ID" value="NZ_LT629750.1"/>
</dbReference>
<dbReference type="SUPFAM" id="SSF52343">
    <property type="entry name" value="Ferredoxin reductase-like, C-terminal NADP-linked domain"/>
    <property type="match status" value="1"/>
</dbReference>
<keyword evidence="8" id="KW-0560">Oxidoreductase</keyword>
<dbReference type="PANTHER" id="PTHR47878:SF1">
    <property type="entry name" value="FLAVODOXIN_FERREDOXIN--NADP REDUCTASE"/>
    <property type="match status" value="1"/>
</dbReference>
<keyword evidence="7" id="KW-0521">NADP</keyword>
<keyword evidence="12" id="KW-1185">Reference proteome</keyword>
<evidence type="ECO:0000256" key="2">
    <source>
        <dbReference type="ARBA" id="ARBA00008312"/>
    </source>
</evidence>
<proteinExistence type="inferred from homology"/>
<evidence type="ECO:0000256" key="9">
    <source>
        <dbReference type="ARBA" id="ARBA00047776"/>
    </source>
</evidence>
<dbReference type="InterPro" id="IPR039261">
    <property type="entry name" value="FNR_nucleotide-bd"/>
</dbReference>
<dbReference type="InterPro" id="IPR033892">
    <property type="entry name" value="FNR_bac"/>
</dbReference>
<dbReference type="GO" id="GO:0004324">
    <property type="term" value="F:ferredoxin-NADP+ reductase activity"/>
    <property type="evidence" value="ECO:0007669"/>
    <property type="project" value="UniProtKB-EC"/>
</dbReference>
<evidence type="ECO:0000256" key="5">
    <source>
        <dbReference type="ARBA" id="ARBA00022741"/>
    </source>
</evidence>
<dbReference type="InterPro" id="IPR051930">
    <property type="entry name" value="FNR_type-1"/>
</dbReference>
<dbReference type="Gene3D" id="3.40.50.80">
    <property type="entry name" value="Nucleotide-binding domain of ferredoxin-NADP reductase (FNR) module"/>
    <property type="match status" value="1"/>
</dbReference>
<evidence type="ECO:0000256" key="8">
    <source>
        <dbReference type="ARBA" id="ARBA00023002"/>
    </source>
</evidence>
<dbReference type="GO" id="GO:0034599">
    <property type="term" value="P:cellular response to oxidative stress"/>
    <property type="evidence" value="ECO:0007669"/>
    <property type="project" value="TreeGrafter"/>
</dbReference>
<evidence type="ECO:0000256" key="7">
    <source>
        <dbReference type="ARBA" id="ARBA00022857"/>
    </source>
</evidence>
<keyword evidence="6" id="KW-0274">FAD</keyword>
<evidence type="ECO:0000313" key="12">
    <source>
        <dbReference type="Proteomes" id="UP000243904"/>
    </source>
</evidence>
<keyword evidence="4" id="KW-0285">Flavoprotein</keyword>
<dbReference type="AlphaFoldDB" id="A0A1H1VFA6"/>
<dbReference type="InterPro" id="IPR017927">
    <property type="entry name" value="FAD-bd_FR_type"/>
</dbReference>
<reference evidence="12" key="1">
    <citation type="submission" date="2016-10" db="EMBL/GenBank/DDBJ databases">
        <authorList>
            <person name="Varghese N."/>
            <person name="Submissions S."/>
        </authorList>
    </citation>
    <scope>NUCLEOTIDE SEQUENCE [LARGE SCALE GENOMIC DNA]</scope>
    <source>
        <strain evidence="12">GAS369</strain>
    </source>
</reference>
<dbReference type="InterPro" id="IPR001433">
    <property type="entry name" value="OxRdtase_FAD/NAD-bd"/>
</dbReference>
<evidence type="ECO:0000256" key="3">
    <source>
        <dbReference type="ARBA" id="ARBA00013223"/>
    </source>
</evidence>
<dbReference type="EMBL" id="LT629750">
    <property type="protein sequence ID" value="SDS83462.1"/>
    <property type="molecule type" value="Genomic_DNA"/>
</dbReference>
<dbReference type="EC" id="1.18.1.2" evidence="3"/>
<dbReference type="InterPro" id="IPR017938">
    <property type="entry name" value="Riboflavin_synthase-like_b-brl"/>
</dbReference>
<keyword evidence="5" id="KW-0547">Nucleotide-binding</keyword>
<organism evidence="11 12">
    <name type="scientific">Bradyrhizobium canariense</name>
    <dbReference type="NCBI Taxonomy" id="255045"/>
    <lineage>
        <taxon>Bacteria</taxon>
        <taxon>Pseudomonadati</taxon>
        <taxon>Pseudomonadota</taxon>
        <taxon>Alphaproteobacteria</taxon>
        <taxon>Hyphomicrobiales</taxon>
        <taxon>Nitrobacteraceae</taxon>
        <taxon>Bradyrhizobium</taxon>
    </lineage>
</organism>
<dbReference type="Gene3D" id="2.40.30.10">
    <property type="entry name" value="Translation factors"/>
    <property type="match status" value="1"/>
</dbReference>
<evidence type="ECO:0000256" key="6">
    <source>
        <dbReference type="ARBA" id="ARBA00022827"/>
    </source>
</evidence>
<evidence type="ECO:0000256" key="1">
    <source>
        <dbReference type="ARBA" id="ARBA00001974"/>
    </source>
</evidence>
<dbReference type="PROSITE" id="PS51384">
    <property type="entry name" value="FAD_FR"/>
    <property type="match status" value="1"/>
</dbReference>
<dbReference type="GO" id="GO:0042167">
    <property type="term" value="P:heme catabolic process"/>
    <property type="evidence" value="ECO:0007669"/>
    <property type="project" value="TreeGrafter"/>
</dbReference>
<protein>
    <recommendedName>
        <fullName evidence="3">ferredoxin--NADP(+) reductase</fullName>
        <ecNumber evidence="3">1.18.1.2</ecNumber>
    </recommendedName>
</protein>
<dbReference type="SUPFAM" id="SSF63380">
    <property type="entry name" value="Riboflavin synthase domain-like"/>
    <property type="match status" value="1"/>
</dbReference>
<comment type="catalytic activity">
    <reaction evidence="9">
        <text>2 reduced [2Fe-2S]-[ferredoxin] + NADP(+) + H(+) = 2 oxidized [2Fe-2S]-[ferredoxin] + NADPH</text>
        <dbReference type="Rhea" id="RHEA:20125"/>
        <dbReference type="Rhea" id="RHEA-COMP:10000"/>
        <dbReference type="Rhea" id="RHEA-COMP:10001"/>
        <dbReference type="ChEBI" id="CHEBI:15378"/>
        <dbReference type="ChEBI" id="CHEBI:33737"/>
        <dbReference type="ChEBI" id="CHEBI:33738"/>
        <dbReference type="ChEBI" id="CHEBI:57783"/>
        <dbReference type="ChEBI" id="CHEBI:58349"/>
        <dbReference type="EC" id="1.18.1.2"/>
    </reaction>
</comment>
<dbReference type="Pfam" id="PF00175">
    <property type="entry name" value="NAD_binding_1"/>
    <property type="match status" value="1"/>
</dbReference>
<evidence type="ECO:0000313" key="11">
    <source>
        <dbReference type="EMBL" id="SDS83462.1"/>
    </source>
</evidence>
<gene>
    <name evidence="11" type="ORF">SAMN05444158_3388</name>
</gene>
<evidence type="ECO:0000256" key="4">
    <source>
        <dbReference type="ARBA" id="ARBA00022630"/>
    </source>
</evidence>
<comment type="cofactor">
    <cofactor evidence="1">
        <name>FAD</name>
        <dbReference type="ChEBI" id="CHEBI:57692"/>
    </cofactor>
</comment>
<dbReference type="Proteomes" id="UP000243904">
    <property type="component" value="Chromosome I"/>
</dbReference>
<accession>A0A1H1VFA6</accession>
<dbReference type="CDD" id="cd06195">
    <property type="entry name" value="FNR1"/>
    <property type="match status" value="1"/>
</dbReference>
<comment type="similarity">
    <text evidence="2">Belongs to the ferredoxin--NADP reductase type 1 family.</text>
</comment>
<dbReference type="GO" id="GO:0000166">
    <property type="term" value="F:nucleotide binding"/>
    <property type="evidence" value="ECO:0007669"/>
    <property type="project" value="UniProtKB-KW"/>
</dbReference>
<dbReference type="PANTHER" id="PTHR47878">
    <property type="entry name" value="OXIDOREDUCTASE FAD/NAD(P)-BINDING DOMAIN PROTEIN"/>
    <property type="match status" value="1"/>
</dbReference>
<feature type="domain" description="FAD-binding FR-type" evidence="10">
    <location>
        <begin position="2"/>
        <end position="113"/>
    </location>
</feature>
<evidence type="ECO:0000259" key="10">
    <source>
        <dbReference type="PROSITE" id="PS51384"/>
    </source>
</evidence>